<dbReference type="AlphaFoldDB" id="F8FEU8"/>
<keyword evidence="6" id="KW-0328">Glycosyltransferase</keyword>
<dbReference type="KEGG" id="pms:KNP414_07697"/>
<feature type="region of interest" description="Disordered" evidence="18">
    <location>
        <begin position="1"/>
        <end position="246"/>
    </location>
</feature>
<dbReference type="NCBIfam" id="TIGR02074">
    <property type="entry name" value="PBP_1a_fam"/>
    <property type="match status" value="1"/>
</dbReference>
<evidence type="ECO:0000256" key="19">
    <source>
        <dbReference type="SAM" id="Phobius"/>
    </source>
</evidence>
<keyword evidence="7" id="KW-0808">Transferase</keyword>
<dbReference type="GO" id="GO:0009252">
    <property type="term" value="P:peptidoglycan biosynthetic process"/>
    <property type="evidence" value="ECO:0007669"/>
    <property type="project" value="UniProtKB-KW"/>
</dbReference>
<sequence>MSVSSSKDKSPAGKGRAALQAARAAWGKAGVRREAAVHAEHTGDAAGASESMTPAESAGADTRGALGGGAGTQARSRQHGGGDAETHGLRSGDADTEPHGSRDGGRDAETYSAQAQRTTAGTHNLRGVETGTEAEEVRDRARSTPTSGKEDPALNSRPAEAGVEAHRMRGHGANGQVNGAGVQAQSAWDRGTGSKMPGGRVGSPGPVAKERSSMGGSGIVKPHGTGAQVHSSPGSDAGAQADSAGAAAAAGGQARAESAAALAPAAARTKSRKRLLVVASVSAAAAAVIGLAAAASWVRGLDISKLSHPLPEPGFMLDVNGERVAQLSSSKLVPVPLTQVPENLRNAVIAVEDRRFYEHKGFDLWSISRALLRDLQAGSMKEGGSTITQQLAKNLFLESDKTLTRKVKELGYAIKINFTYSKDEILELYLNSIYMGEGRYGVEGAAQQYFGKSVKDLTLEECALLAGLPKAPTTYSPMKNPDKSLERRNLVLSLMKEQSFISEAAYAQAVAKPIKLSPPKAEDSLQGRHAHYVDYVMDEAQRLYGFTEEQVLTMGLRIYTGMDLKVQQAMEQVYADDSLFPASQGDQPVQSGAVVVDHKTGLIKGIVGGRGKAVYRGFNRATELKRQPGSSFKPLAVYGPALERGYTPESVLYDGELDIGGYKPRDWDGRTRGQVSLQEAVMRSWNIPAVWLLSEIGIDAGLDYVKRAGITLPAADRTLSLALGGLSEGVSPLQMAQAYGSIANQGVLHQAHAIVKITTKDGQKLVEAAPQQTTVTSPANAYVMTTLLQGVLSPSGTGQAAALEGRPTAGKTGTTQLPATPEFQAIGTNGSKDAWFAGFTPELTAAVWVGYDKTDKTHYLTTGSSVPATLFREIMTRSLQGVPVSGFPVPEEIRRAQEEARKKAEEKAAKEREERERREDEAKKQEEEREKARGKAAEKQEELRKKIEDWLGGNRDE</sequence>
<reference evidence="22 23" key="2">
    <citation type="journal article" date="2013" name="Genome Announc.">
        <title>Genome Sequence of Growth-Improving Paenibacillus mucilaginosus Strain KNP414.</title>
        <authorList>
            <person name="Lu J.J."/>
            <person name="Wang J.F."/>
            <person name="Hu X.F."/>
        </authorList>
    </citation>
    <scope>NUCLEOTIDE SEQUENCE [LARGE SCALE GENOMIC DNA]</scope>
    <source>
        <strain evidence="22 23">KNP414</strain>
    </source>
</reference>
<evidence type="ECO:0000256" key="2">
    <source>
        <dbReference type="ARBA" id="ARBA00007739"/>
    </source>
</evidence>
<evidence type="ECO:0000256" key="1">
    <source>
        <dbReference type="ARBA" id="ARBA00007090"/>
    </source>
</evidence>
<dbReference type="Gene3D" id="3.40.710.10">
    <property type="entry name" value="DD-peptidase/beta-lactamase superfamily"/>
    <property type="match status" value="1"/>
</dbReference>
<evidence type="ECO:0000256" key="15">
    <source>
        <dbReference type="ARBA" id="ARBA00023316"/>
    </source>
</evidence>
<dbReference type="GO" id="GO:0008658">
    <property type="term" value="F:penicillin binding"/>
    <property type="evidence" value="ECO:0007669"/>
    <property type="project" value="InterPro"/>
</dbReference>
<evidence type="ECO:0000259" key="20">
    <source>
        <dbReference type="Pfam" id="PF00905"/>
    </source>
</evidence>
<accession>F8FEU8</accession>
<dbReference type="Pfam" id="PF00912">
    <property type="entry name" value="Transgly"/>
    <property type="match status" value="1"/>
</dbReference>
<dbReference type="InterPro" id="IPR023346">
    <property type="entry name" value="Lysozyme-like_dom_sf"/>
</dbReference>
<evidence type="ECO:0000256" key="4">
    <source>
        <dbReference type="ARBA" id="ARBA00022645"/>
    </source>
</evidence>
<keyword evidence="8 19" id="KW-0812">Transmembrane</keyword>
<evidence type="ECO:0000313" key="22">
    <source>
        <dbReference type="EMBL" id="AEI46183.1"/>
    </source>
</evidence>
<dbReference type="Proteomes" id="UP000006620">
    <property type="component" value="Chromosome"/>
</dbReference>
<evidence type="ECO:0000256" key="11">
    <source>
        <dbReference type="ARBA" id="ARBA00022984"/>
    </source>
</evidence>
<evidence type="ECO:0000256" key="17">
    <source>
        <dbReference type="ARBA" id="ARBA00049902"/>
    </source>
</evidence>
<dbReference type="GO" id="GO:0008955">
    <property type="term" value="F:peptidoglycan glycosyltransferase activity"/>
    <property type="evidence" value="ECO:0007669"/>
    <property type="project" value="UniProtKB-EC"/>
</dbReference>
<keyword evidence="10" id="KW-0133">Cell shape</keyword>
<dbReference type="PATRIC" id="fig|1036673.3.peg.7175"/>
<dbReference type="InterPro" id="IPR001460">
    <property type="entry name" value="PCN-bd_Tpept"/>
</dbReference>
<feature type="compositionally biased region" description="Basic and acidic residues" evidence="18">
    <location>
        <begin position="1"/>
        <end position="11"/>
    </location>
</feature>
<dbReference type="EMBL" id="CP002869">
    <property type="protein sequence ID" value="AEI46183.1"/>
    <property type="molecule type" value="Genomic_DNA"/>
</dbReference>
<evidence type="ECO:0000256" key="18">
    <source>
        <dbReference type="SAM" id="MobiDB-lite"/>
    </source>
</evidence>
<dbReference type="FunFam" id="1.10.3810.10:FF:000001">
    <property type="entry name" value="Penicillin-binding protein 1A"/>
    <property type="match status" value="1"/>
</dbReference>
<evidence type="ECO:0000256" key="5">
    <source>
        <dbReference type="ARBA" id="ARBA00022670"/>
    </source>
</evidence>
<evidence type="ECO:0000256" key="8">
    <source>
        <dbReference type="ARBA" id="ARBA00022692"/>
    </source>
</evidence>
<proteinExistence type="inferred from homology"/>
<dbReference type="GO" id="GO:0009002">
    <property type="term" value="F:serine-type D-Ala-D-Ala carboxypeptidase activity"/>
    <property type="evidence" value="ECO:0007669"/>
    <property type="project" value="UniProtKB-EC"/>
</dbReference>
<name>F8FEU8_PAEMK</name>
<feature type="compositionally biased region" description="Polar residues" evidence="18">
    <location>
        <begin position="111"/>
        <end position="122"/>
    </location>
</feature>
<feature type="domain" description="Glycosyl transferase family 51" evidence="21">
    <location>
        <begin position="321"/>
        <end position="495"/>
    </location>
</feature>
<comment type="catalytic activity">
    <reaction evidence="16">
        <text>Preferential cleavage: (Ac)2-L-Lys-D-Ala-|-D-Ala. Also transpeptidation of peptidyl-alanyl moieties that are N-acyl substituents of D-alanine.</text>
        <dbReference type="EC" id="3.4.16.4"/>
    </reaction>
</comment>
<evidence type="ECO:0000256" key="9">
    <source>
        <dbReference type="ARBA" id="ARBA00022801"/>
    </source>
</evidence>
<comment type="catalytic activity">
    <reaction evidence="17">
        <text>[GlcNAc-(1-&gt;4)-Mur2Ac(oyl-L-Ala-gamma-D-Glu-L-Lys-D-Ala-D-Ala)](n)-di-trans,octa-cis-undecaprenyl diphosphate + beta-D-GlcNAc-(1-&gt;4)-Mur2Ac(oyl-L-Ala-gamma-D-Glu-L-Lys-D-Ala-D-Ala)-di-trans,octa-cis-undecaprenyl diphosphate = [GlcNAc-(1-&gt;4)-Mur2Ac(oyl-L-Ala-gamma-D-Glu-L-Lys-D-Ala-D-Ala)](n+1)-di-trans,octa-cis-undecaprenyl diphosphate + di-trans,octa-cis-undecaprenyl diphosphate + H(+)</text>
        <dbReference type="Rhea" id="RHEA:23708"/>
        <dbReference type="Rhea" id="RHEA-COMP:9602"/>
        <dbReference type="Rhea" id="RHEA-COMP:9603"/>
        <dbReference type="ChEBI" id="CHEBI:15378"/>
        <dbReference type="ChEBI" id="CHEBI:58405"/>
        <dbReference type="ChEBI" id="CHEBI:60033"/>
        <dbReference type="ChEBI" id="CHEBI:78435"/>
        <dbReference type="EC" id="2.4.99.28"/>
    </reaction>
</comment>
<feature type="region of interest" description="Disordered" evidence="18">
    <location>
        <begin position="898"/>
        <end position="957"/>
    </location>
</feature>
<dbReference type="Pfam" id="PF00905">
    <property type="entry name" value="Transpeptidase"/>
    <property type="match status" value="1"/>
</dbReference>
<dbReference type="InterPro" id="IPR012338">
    <property type="entry name" value="Beta-lactam/transpept-like"/>
</dbReference>
<feature type="compositionally biased region" description="Basic and acidic residues" evidence="18">
    <location>
        <begin position="31"/>
        <end position="43"/>
    </location>
</feature>
<keyword evidence="15" id="KW-0961">Cell wall biogenesis/degradation</keyword>
<keyword evidence="9" id="KW-0378">Hydrolase</keyword>
<evidence type="ECO:0000259" key="21">
    <source>
        <dbReference type="Pfam" id="PF00912"/>
    </source>
</evidence>
<keyword evidence="11" id="KW-0573">Peptidoglycan synthesis</keyword>
<evidence type="ECO:0000256" key="6">
    <source>
        <dbReference type="ARBA" id="ARBA00022676"/>
    </source>
</evidence>
<comment type="similarity">
    <text evidence="2">In the N-terminal section; belongs to the glycosyltransferase 51 family.</text>
</comment>
<feature type="region of interest" description="Disordered" evidence="18">
    <location>
        <begin position="798"/>
        <end position="817"/>
    </location>
</feature>
<evidence type="ECO:0000256" key="13">
    <source>
        <dbReference type="ARBA" id="ARBA00023136"/>
    </source>
</evidence>
<evidence type="ECO:0000256" key="16">
    <source>
        <dbReference type="ARBA" id="ARBA00034000"/>
    </source>
</evidence>
<dbReference type="SUPFAM" id="SSF53955">
    <property type="entry name" value="Lysozyme-like"/>
    <property type="match status" value="1"/>
</dbReference>
<feature type="transmembrane region" description="Helical" evidence="19">
    <location>
        <begin position="275"/>
        <end position="298"/>
    </location>
</feature>
<evidence type="ECO:0000256" key="7">
    <source>
        <dbReference type="ARBA" id="ARBA00022679"/>
    </source>
</evidence>
<dbReference type="InterPro" id="IPR001264">
    <property type="entry name" value="Glyco_trans_51"/>
</dbReference>
<organism evidence="22 23">
    <name type="scientific">Paenibacillus mucilaginosus (strain KNP414)</name>
    <dbReference type="NCBI Taxonomy" id="1036673"/>
    <lineage>
        <taxon>Bacteria</taxon>
        <taxon>Bacillati</taxon>
        <taxon>Bacillota</taxon>
        <taxon>Bacilli</taxon>
        <taxon>Bacillales</taxon>
        <taxon>Paenibacillaceae</taxon>
        <taxon>Paenibacillus</taxon>
    </lineage>
</organism>
<evidence type="ECO:0000256" key="14">
    <source>
        <dbReference type="ARBA" id="ARBA00023268"/>
    </source>
</evidence>
<dbReference type="GO" id="GO:0006508">
    <property type="term" value="P:proteolysis"/>
    <property type="evidence" value="ECO:0007669"/>
    <property type="project" value="UniProtKB-KW"/>
</dbReference>
<keyword evidence="4" id="KW-0121">Carboxypeptidase</keyword>
<feature type="compositionally biased region" description="Low complexity" evidence="18">
    <location>
        <begin position="12"/>
        <end position="29"/>
    </location>
</feature>
<keyword evidence="5" id="KW-0645">Protease</keyword>
<feature type="domain" description="Penicillin-binding protein transpeptidase" evidence="20">
    <location>
        <begin position="592"/>
        <end position="875"/>
    </location>
</feature>
<protein>
    <submittedName>
        <fullName evidence="22">Uncharacterized protein</fullName>
    </submittedName>
</protein>
<dbReference type="InterPro" id="IPR050396">
    <property type="entry name" value="Glycosyltr_51/Transpeptidase"/>
</dbReference>
<dbReference type="GO" id="GO:0071555">
    <property type="term" value="P:cell wall organization"/>
    <property type="evidence" value="ECO:0007669"/>
    <property type="project" value="UniProtKB-KW"/>
</dbReference>
<keyword evidence="12 19" id="KW-1133">Transmembrane helix</keyword>
<dbReference type="Gene3D" id="1.10.3810.10">
    <property type="entry name" value="Biosynthetic peptidoglycan transglycosylase-like"/>
    <property type="match status" value="1"/>
</dbReference>
<dbReference type="GO" id="GO:0030288">
    <property type="term" value="C:outer membrane-bounded periplasmic space"/>
    <property type="evidence" value="ECO:0007669"/>
    <property type="project" value="TreeGrafter"/>
</dbReference>
<keyword evidence="3" id="KW-1003">Cell membrane</keyword>
<comment type="similarity">
    <text evidence="1">In the C-terminal section; belongs to the transpeptidase family.</text>
</comment>
<dbReference type="RefSeq" id="WP_013921330.1">
    <property type="nucleotide sequence ID" value="NC_015690.1"/>
</dbReference>
<keyword evidence="13 19" id="KW-0472">Membrane</keyword>
<feature type="compositionally biased region" description="Basic and acidic residues" evidence="18">
    <location>
        <begin position="80"/>
        <end position="109"/>
    </location>
</feature>
<keyword evidence="14" id="KW-0511">Multifunctional enzyme</keyword>
<evidence type="ECO:0000256" key="10">
    <source>
        <dbReference type="ARBA" id="ARBA00022960"/>
    </source>
</evidence>
<feature type="compositionally biased region" description="Low complexity" evidence="18">
    <location>
        <begin position="231"/>
        <end position="246"/>
    </location>
</feature>
<dbReference type="PANTHER" id="PTHR32282:SF32">
    <property type="entry name" value="PENICILLIN-BINDING PROTEIN 2A"/>
    <property type="match status" value="1"/>
</dbReference>
<reference evidence="23" key="1">
    <citation type="submission" date="2011-06" db="EMBL/GenBank/DDBJ databases">
        <title>Complete genome sequence of Paenibacillus mucilaginosus KNP414.</title>
        <authorList>
            <person name="Wang J."/>
            <person name="Hu S."/>
            <person name="Hu X."/>
            <person name="Zhang B."/>
            <person name="Dong D."/>
            <person name="Zhang S."/>
            <person name="Zhao K."/>
            <person name="Wu D."/>
        </authorList>
    </citation>
    <scope>NUCLEOTIDE SEQUENCE [LARGE SCALE GENOMIC DNA]</scope>
    <source>
        <strain evidence="23">KNP414</strain>
    </source>
</reference>
<feature type="compositionally biased region" description="Basic and acidic residues" evidence="18">
    <location>
        <begin position="135"/>
        <end position="152"/>
    </location>
</feature>
<evidence type="ECO:0000256" key="3">
    <source>
        <dbReference type="ARBA" id="ARBA00022475"/>
    </source>
</evidence>
<evidence type="ECO:0000256" key="12">
    <source>
        <dbReference type="ARBA" id="ARBA00022989"/>
    </source>
</evidence>
<gene>
    <name evidence="22" type="ordered locus">KNP414_07697</name>
</gene>
<dbReference type="InterPro" id="IPR036950">
    <property type="entry name" value="PBP_transglycosylase"/>
</dbReference>
<dbReference type="PANTHER" id="PTHR32282">
    <property type="entry name" value="BINDING PROTEIN TRANSPEPTIDASE, PUTATIVE-RELATED"/>
    <property type="match status" value="1"/>
</dbReference>
<dbReference type="SUPFAM" id="SSF56601">
    <property type="entry name" value="beta-lactamase/transpeptidase-like"/>
    <property type="match status" value="1"/>
</dbReference>
<dbReference type="HOGENOM" id="CLU_006354_2_6_9"/>
<evidence type="ECO:0000313" key="23">
    <source>
        <dbReference type="Proteomes" id="UP000006620"/>
    </source>
</evidence>
<dbReference type="GO" id="GO:0008360">
    <property type="term" value="P:regulation of cell shape"/>
    <property type="evidence" value="ECO:0007669"/>
    <property type="project" value="UniProtKB-KW"/>
</dbReference>